<dbReference type="EMBL" id="AEJF01000200">
    <property type="protein sequence ID" value="KLU21820.1"/>
    <property type="molecule type" value="Genomic_DNA"/>
</dbReference>
<evidence type="ECO:0000313" key="2">
    <source>
        <dbReference type="Proteomes" id="UP000035963"/>
    </source>
</evidence>
<name>A0A0J1CM10_9BURK</name>
<comment type="caution">
    <text evidence="1">The sequence shown here is derived from an EMBL/GenBank/DDBJ whole genome shotgun (WGS) entry which is preliminary data.</text>
</comment>
<dbReference type="PATRIC" id="fig|908627.4.peg.7561"/>
<accession>A0A0J1CM10</accession>
<evidence type="ECO:0000313" key="1">
    <source>
        <dbReference type="EMBL" id="KLU21820.1"/>
    </source>
</evidence>
<keyword evidence="2" id="KW-1185">Reference proteome</keyword>
<gene>
    <name evidence="1" type="ORF">EOS_33800</name>
</gene>
<protein>
    <submittedName>
        <fullName evidence="1">Uncharacterized protein</fullName>
    </submittedName>
</protein>
<sequence>MRLGCWFKQSAEKFSRKKKIYRIGERWKRVKGGQRLVHNWYRRQDRGEFDARVACEQFWDKQAKKNAP</sequence>
<dbReference type="Proteomes" id="UP000035963">
    <property type="component" value="Unassembled WGS sequence"/>
</dbReference>
<dbReference type="AlphaFoldDB" id="A0A0J1CM10"/>
<proteinExistence type="predicted"/>
<organism evidence="1 2">
    <name type="scientific">Caballeronia mineralivorans PML1(12)</name>
    <dbReference type="NCBI Taxonomy" id="908627"/>
    <lineage>
        <taxon>Bacteria</taxon>
        <taxon>Pseudomonadati</taxon>
        <taxon>Pseudomonadota</taxon>
        <taxon>Betaproteobacteria</taxon>
        <taxon>Burkholderiales</taxon>
        <taxon>Burkholderiaceae</taxon>
        <taxon>Caballeronia</taxon>
    </lineage>
</organism>
<reference evidence="1 2" key="1">
    <citation type="journal article" date="2015" name="Genome Announc.">
        <title>Draft Genome Sequence of Burkholderia sp. Strain PML1(12), an Ectomycorrhizosphere-Inhabiting Bacterium with Effective Mineral-Weathering Ability.</title>
        <authorList>
            <person name="Uroz S."/>
            <person name="Oger P."/>
        </authorList>
    </citation>
    <scope>NUCLEOTIDE SEQUENCE [LARGE SCALE GENOMIC DNA]</scope>
    <source>
        <strain evidence="2">PML1(12)</strain>
    </source>
</reference>